<dbReference type="OrthoDB" id="5409734at2759"/>
<keyword evidence="1" id="KW-0812">Transmembrane</keyword>
<name>A0A0W4ZDP6_PNEJ7</name>
<keyword evidence="3" id="KW-1185">Reference proteome</keyword>
<dbReference type="RefSeq" id="XP_018228034.1">
    <property type="nucleotide sequence ID" value="XM_018375685.1"/>
</dbReference>
<dbReference type="EMBL" id="LFWA01000017">
    <property type="protein sequence ID" value="KTW26505.1"/>
    <property type="molecule type" value="Genomic_DNA"/>
</dbReference>
<sequence>MINLLLYKRTTYSEKVPFFYSFLFTIFLTIIAAIILILSYKRAIKLIPNGNGPTFIFNFISNFNSMKIPLRLFSHNERIRLNDEDVINYAFNDSDNDENSTLIYKKTKTQP</sequence>
<evidence type="ECO:0000313" key="3">
    <source>
        <dbReference type="Proteomes" id="UP000053447"/>
    </source>
</evidence>
<dbReference type="Proteomes" id="UP000053447">
    <property type="component" value="Unassembled WGS sequence"/>
</dbReference>
<gene>
    <name evidence="2" type="ORF">T551_03422</name>
</gene>
<proteinExistence type="predicted"/>
<evidence type="ECO:0000256" key="1">
    <source>
        <dbReference type="SAM" id="Phobius"/>
    </source>
</evidence>
<reference evidence="3" key="1">
    <citation type="journal article" date="2016" name="Nat. Commun.">
        <title>Genome analysis of three Pneumocystis species reveals adaptation mechanisms to life exclusively in mammalian hosts.</title>
        <authorList>
            <person name="Ma L."/>
            <person name="Chen Z."/>
            <person name="Huang D.W."/>
            <person name="Kutty G."/>
            <person name="Ishihara M."/>
            <person name="Wang H."/>
            <person name="Abouelleil A."/>
            <person name="Bishop L."/>
            <person name="Davey E."/>
            <person name="Deng R."/>
            <person name="Deng X."/>
            <person name="Fan L."/>
            <person name="Fantoni G."/>
            <person name="Fitzgerald M."/>
            <person name="Gogineni E."/>
            <person name="Goldberg J.M."/>
            <person name="Handley G."/>
            <person name="Hu X."/>
            <person name="Huber C."/>
            <person name="Jiao X."/>
            <person name="Jones K."/>
            <person name="Levin J.Z."/>
            <person name="Liu Y."/>
            <person name="Macdonald P."/>
            <person name="Melnikov A."/>
            <person name="Raley C."/>
            <person name="Sassi M."/>
            <person name="Sherman B.T."/>
            <person name="Song X."/>
            <person name="Sykes S."/>
            <person name="Tran B."/>
            <person name="Walsh L."/>
            <person name="Xia Y."/>
            <person name="Yang J."/>
            <person name="Young S."/>
            <person name="Zeng Q."/>
            <person name="Zheng X."/>
            <person name="Stephens R."/>
            <person name="Nusbaum C."/>
            <person name="Birren B.W."/>
            <person name="Azadi P."/>
            <person name="Lempicki R.A."/>
            <person name="Cuomo C.A."/>
            <person name="Kovacs J.A."/>
        </authorList>
    </citation>
    <scope>NUCLEOTIDE SEQUENCE [LARGE SCALE GENOMIC DNA]</scope>
    <source>
        <strain evidence="3">RU7</strain>
    </source>
</reference>
<keyword evidence="1" id="KW-0472">Membrane</keyword>
<feature type="transmembrane region" description="Helical" evidence="1">
    <location>
        <begin position="20"/>
        <end position="40"/>
    </location>
</feature>
<keyword evidence="1" id="KW-1133">Transmembrane helix</keyword>
<protein>
    <submittedName>
        <fullName evidence="2">Uncharacterized protein</fullName>
    </submittedName>
</protein>
<accession>A0A0W4ZDP6</accession>
<comment type="caution">
    <text evidence="2">The sequence shown here is derived from an EMBL/GenBank/DDBJ whole genome shotgun (WGS) entry which is preliminary data.</text>
</comment>
<dbReference type="GeneID" id="28941940"/>
<organism evidence="2 3">
    <name type="scientific">Pneumocystis jirovecii (strain RU7)</name>
    <name type="common">Human pneumocystis pneumonia agent</name>
    <dbReference type="NCBI Taxonomy" id="1408657"/>
    <lineage>
        <taxon>Eukaryota</taxon>
        <taxon>Fungi</taxon>
        <taxon>Dikarya</taxon>
        <taxon>Ascomycota</taxon>
        <taxon>Taphrinomycotina</taxon>
        <taxon>Pneumocystomycetes</taxon>
        <taxon>Pneumocystaceae</taxon>
        <taxon>Pneumocystis</taxon>
    </lineage>
</organism>
<dbReference type="AlphaFoldDB" id="A0A0W4ZDP6"/>
<dbReference type="VEuPathDB" id="FungiDB:T551_03422"/>
<evidence type="ECO:0000313" key="2">
    <source>
        <dbReference type="EMBL" id="KTW26505.1"/>
    </source>
</evidence>